<dbReference type="EMBL" id="MU004186">
    <property type="protein sequence ID" value="KAF2497898.1"/>
    <property type="molecule type" value="Genomic_DNA"/>
</dbReference>
<organism evidence="4 5">
    <name type="scientific">Lophium mytilinum</name>
    <dbReference type="NCBI Taxonomy" id="390894"/>
    <lineage>
        <taxon>Eukaryota</taxon>
        <taxon>Fungi</taxon>
        <taxon>Dikarya</taxon>
        <taxon>Ascomycota</taxon>
        <taxon>Pezizomycotina</taxon>
        <taxon>Dothideomycetes</taxon>
        <taxon>Pleosporomycetidae</taxon>
        <taxon>Mytilinidiales</taxon>
        <taxon>Mytilinidiaceae</taxon>
        <taxon>Lophium</taxon>
    </lineage>
</organism>
<dbReference type="OrthoDB" id="5303703at2759"/>
<evidence type="ECO:0000313" key="4">
    <source>
        <dbReference type="EMBL" id="KAF2497898.1"/>
    </source>
</evidence>
<feature type="domain" description="Zn(2)-C6 fungal-type" evidence="3">
    <location>
        <begin position="436"/>
        <end position="470"/>
    </location>
</feature>
<dbReference type="SMART" id="SM00066">
    <property type="entry name" value="GAL4"/>
    <property type="match status" value="2"/>
</dbReference>
<keyword evidence="1" id="KW-0539">Nucleus</keyword>
<dbReference type="InterPro" id="IPR036864">
    <property type="entry name" value="Zn2-C6_fun-type_DNA-bd_sf"/>
</dbReference>
<dbReference type="Gene3D" id="4.10.240.10">
    <property type="entry name" value="Zn(2)-C6 fungal-type DNA-binding domain"/>
    <property type="match status" value="1"/>
</dbReference>
<proteinExistence type="predicted"/>
<sequence length="872" mass="97333">MAMTAVSTIGPSWSFDAFPNEETAAHTGTLFGDGPQSQNRFAGGVFPDDDDEDADMSLHFERMPELDMMDFEANDSQRFDDGNIPINPKEDSGAVGLPVGHDPDEDEVDTPMEDNGNVFETPRGFQRATSTGSSSSDIPSPEEWKRGNTQSKLYELRPGARLTEVPMTWVDQDESGNYDPAQERRKAPLPRKKKPSSVTGQSHTDSDDGGDGERIRKSKLPTWQQGQRCGASHVATFKFTSWPAFELLKDLKEVCPFDNWPRDDPDFYHEKDVSEEEDLDLGVPRKLRKREAIRAPVLDPRNEEEDLFGHPDARGCKLCRENGDDCSLKHHGFTWPCEGCSEFDQPCELIVPPKHKESCQHCQEIGIDCSFAFQVEYEDGESAGSRCDHCIGYDLNDCVAGPDYTREHQRLYMNEYGRSDDYPDADAPAAPRKYVACTICRQERRRCSLKDKDDKPPCNKCKKEHLACTFLDIRPTKTSKPIKLAKSAKSAKNTTGEDLTVGTETYLVEDESTPDRHPAPRVVEPKRKPQSKAKGKAKAEQQAGLANQARPAPKPVNWLREYKVLCDAAEYEDLDEEDEQEIAPRKATNVAERTSDTAGNCGYTCNIVTSYTHPITFNTSPYVDGDSARPCTWCDENVYGILGLGETDVYCINWDNGLGYTELAGGHLAEGCAHSNMCFNCTIGRYQIIICDNHEFQRIPNMVPEDIENVAEQLEMAQPGSALSKVIQDKFCSLCVNDLAEFECVADQDSLMLDDSGEQCTIRGCGLKLCRRCASVLWKNCGGSLQETILALEQSAKEDHENDEELGFMARADIGFLKTDGLLSKNVEALELDVEPDLDAMEGVEETQTVEDDEDHQMDVELREQRVQAGEV</sequence>
<feature type="compositionally biased region" description="Acidic residues" evidence="2">
    <location>
        <begin position="103"/>
        <end position="112"/>
    </location>
</feature>
<gene>
    <name evidence="4" type="ORF">BU16DRAFT_328281</name>
</gene>
<dbReference type="SUPFAM" id="SSF57701">
    <property type="entry name" value="Zn2/Cys6 DNA-binding domain"/>
    <property type="match status" value="1"/>
</dbReference>
<feature type="compositionally biased region" description="Basic and acidic residues" evidence="2">
    <location>
        <begin position="513"/>
        <end position="527"/>
    </location>
</feature>
<keyword evidence="5" id="KW-1185">Reference proteome</keyword>
<dbReference type="AlphaFoldDB" id="A0A6A6QZI5"/>
<evidence type="ECO:0000256" key="2">
    <source>
        <dbReference type="SAM" id="MobiDB-lite"/>
    </source>
</evidence>
<dbReference type="InterPro" id="IPR001138">
    <property type="entry name" value="Zn2Cys6_DnaBD"/>
</dbReference>
<accession>A0A6A6QZI5</accession>
<feature type="region of interest" description="Disordered" evidence="2">
    <location>
        <begin position="24"/>
        <end position="54"/>
    </location>
</feature>
<evidence type="ECO:0000259" key="3">
    <source>
        <dbReference type="PROSITE" id="PS50048"/>
    </source>
</evidence>
<feature type="region of interest" description="Disordered" evidence="2">
    <location>
        <begin position="506"/>
        <end position="552"/>
    </location>
</feature>
<evidence type="ECO:0000313" key="5">
    <source>
        <dbReference type="Proteomes" id="UP000799750"/>
    </source>
</evidence>
<feature type="region of interest" description="Disordered" evidence="2">
    <location>
        <begin position="75"/>
        <end position="227"/>
    </location>
</feature>
<dbReference type="CDD" id="cd00067">
    <property type="entry name" value="GAL4"/>
    <property type="match status" value="1"/>
</dbReference>
<dbReference type="PROSITE" id="PS00463">
    <property type="entry name" value="ZN2_CY6_FUNGAL_1"/>
    <property type="match status" value="1"/>
</dbReference>
<dbReference type="GO" id="GO:0008270">
    <property type="term" value="F:zinc ion binding"/>
    <property type="evidence" value="ECO:0007669"/>
    <property type="project" value="InterPro"/>
</dbReference>
<protein>
    <recommendedName>
        <fullName evidence="3">Zn(2)-C6 fungal-type domain-containing protein</fullName>
    </recommendedName>
</protein>
<reference evidence="4" key="1">
    <citation type="journal article" date="2020" name="Stud. Mycol.">
        <title>101 Dothideomycetes genomes: a test case for predicting lifestyles and emergence of pathogens.</title>
        <authorList>
            <person name="Haridas S."/>
            <person name="Albert R."/>
            <person name="Binder M."/>
            <person name="Bloem J."/>
            <person name="Labutti K."/>
            <person name="Salamov A."/>
            <person name="Andreopoulos B."/>
            <person name="Baker S."/>
            <person name="Barry K."/>
            <person name="Bills G."/>
            <person name="Bluhm B."/>
            <person name="Cannon C."/>
            <person name="Castanera R."/>
            <person name="Culley D."/>
            <person name="Daum C."/>
            <person name="Ezra D."/>
            <person name="Gonzalez J."/>
            <person name="Henrissat B."/>
            <person name="Kuo A."/>
            <person name="Liang C."/>
            <person name="Lipzen A."/>
            <person name="Lutzoni F."/>
            <person name="Magnuson J."/>
            <person name="Mondo S."/>
            <person name="Nolan M."/>
            <person name="Ohm R."/>
            <person name="Pangilinan J."/>
            <person name="Park H.-J."/>
            <person name="Ramirez L."/>
            <person name="Alfaro M."/>
            <person name="Sun H."/>
            <person name="Tritt A."/>
            <person name="Yoshinaga Y."/>
            <person name="Zwiers L.-H."/>
            <person name="Turgeon B."/>
            <person name="Goodwin S."/>
            <person name="Spatafora J."/>
            <person name="Crous P."/>
            <person name="Grigoriev I."/>
        </authorList>
    </citation>
    <scope>NUCLEOTIDE SEQUENCE</scope>
    <source>
        <strain evidence="4">CBS 269.34</strain>
    </source>
</reference>
<dbReference type="Proteomes" id="UP000799750">
    <property type="component" value="Unassembled WGS sequence"/>
</dbReference>
<dbReference type="GO" id="GO:0000981">
    <property type="term" value="F:DNA-binding transcription factor activity, RNA polymerase II-specific"/>
    <property type="evidence" value="ECO:0007669"/>
    <property type="project" value="InterPro"/>
</dbReference>
<dbReference type="PROSITE" id="PS50048">
    <property type="entry name" value="ZN2_CY6_FUNGAL_2"/>
    <property type="match status" value="1"/>
</dbReference>
<evidence type="ECO:0000256" key="1">
    <source>
        <dbReference type="ARBA" id="ARBA00023242"/>
    </source>
</evidence>
<name>A0A6A6QZI5_9PEZI</name>